<dbReference type="Proteomes" id="UP000064029">
    <property type="component" value="Unassembled WGS sequence"/>
</dbReference>
<evidence type="ECO:0000313" key="2">
    <source>
        <dbReference type="EMBL" id="KVG59804.1"/>
    </source>
</evidence>
<reference evidence="2 3" key="1">
    <citation type="submission" date="2015-11" db="EMBL/GenBank/DDBJ databases">
        <title>Expanding the genomic diversity of Burkholderia species for the development of highly accurate diagnostics.</title>
        <authorList>
            <person name="Sahl J."/>
            <person name="Keim P."/>
            <person name="Wagner D."/>
        </authorList>
    </citation>
    <scope>NUCLEOTIDE SEQUENCE [LARGE SCALE GENOMIC DNA]</scope>
    <source>
        <strain evidence="2 3">MSMB2036</strain>
    </source>
</reference>
<dbReference type="EMBL" id="LOXM01000209">
    <property type="protein sequence ID" value="KVG59804.1"/>
    <property type="molecule type" value="Genomic_DNA"/>
</dbReference>
<keyword evidence="1" id="KW-0732">Signal</keyword>
<evidence type="ECO:0000313" key="3">
    <source>
        <dbReference type="Proteomes" id="UP000064029"/>
    </source>
</evidence>
<gene>
    <name evidence="2" type="ORF">WJ33_33390</name>
</gene>
<protein>
    <submittedName>
        <fullName evidence="2">Uncharacterized protein</fullName>
    </submittedName>
</protein>
<comment type="caution">
    <text evidence="2">The sequence shown here is derived from an EMBL/GenBank/DDBJ whole genome shotgun (WGS) entry which is preliminary data.</text>
</comment>
<dbReference type="AlphaFoldDB" id="A0A103R232"/>
<dbReference type="RefSeq" id="WP_059756416.1">
    <property type="nucleotide sequence ID" value="NZ_CP013414.1"/>
</dbReference>
<dbReference type="PROSITE" id="PS51257">
    <property type="entry name" value="PROKAR_LIPOPROTEIN"/>
    <property type="match status" value="1"/>
</dbReference>
<accession>A0A103R232</accession>
<proteinExistence type="predicted"/>
<feature type="signal peptide" evidence="1">
    <location>
        <begin position="1"/>
        <end position="24"/>
    </location>
</feature>
<dbReference type="OrthoDB" id="9029247at2"/>
<sequence length="405" mass="43968">MKTIQKIAALALCIASAGPSVAHAASSSCPAADAAARAALDARHRLQQIPSQQSDYVSETVLPAQRDAIRAYKRALVGAIDARLTCSDERVEPAALQRTLAATLRASAKPAGADGHSSFGDNPTVQVERAATPRPLVLVRTGFDVTCGDDNLLAGYVWDNSGDNDGWRRVLRWQSDDYNDVSGAYGRGFEFTALPGGQVVVVHGTPWCTSTWTHFVADVIVPANGSAPQRAVFRMSKDYWFDEDNFRLKTRPDGFELRAAVHSIDLDLLLVRPGIYRYRVDGDTVHRVQPAAANGRDFVDEWLTVDDTLAREWSDPASAAAALKARQALNEQRKAPDTSFGYGAVRGCSTAKDRFQVEIALTGKSGRTVAKRYGLIRQEANGFTMLGLQDAPEPTCRGANLMPRH</sequence>
<feature type="chain" id="PRO_5007117392" evidence="1">
    <location>
        <begin position="25"/>
        <end position="405"/>
    </location>
</feature>
<evidence type="ECO:0000256" key="1">
    <source>
        <dbReference type="SAM" id="SignalP"/>
    </source>
</evidence>
<organism evidence="2 3">
    <name type="scientific">Burkholderia ubonensis</name>
    <dbReference type="NCBI Taxonomy" id="101571"/>
    <lineage>
        <taxon>Bacteria</taxon>
        <taxon>Pseudomonadati</taxon>
        <taxon>Pseudomonadota</taxon>
        <taxon>Betaproteobacteria</taxon>
        <taxon>Burkholderiales</taxon>
        <taxon>Burkholderiaceae</taxon>
        <taxon>Burkholderia</taxon>
        <taxon>Burkholderia cepacia complex</taxon>
    </lineage>
</organism>
<name>A0A103R232_9BURK</name>